<dbReference type="PANTHER" id="PTHR11706">
    <property type="entry name" value="SOLUTE CARRIER PROTEIN FAMILY 11 MEMBER"/>
    <property type="match status" value="1"/>
</dbReference>
<feature type="transmembrane region" description="Helical" evidence="6">
    <location>
        <begin position="333"/>
        <end position="354"/>
    </location>
</feature>
<organism evidence="7">
    <name type="scientific">marine sediment metagenome</name>
    <dbReference type="NCBI Taxonomy" id="412755"/>
    <lineage>
        <taxon>unclassified sequences</taxon>
        <taxon>metagenomes</taxon>
        <taxon>ecological metagenomes</taxon>
    </lineage>
</organism>
<evidence type="ECO:0000256" key="2">
    <source>
        <dbReference type="ARBA" id="ARBA00022448"/>
    </source>
</evidence>
<feature type="transmembrane region" description="Helical" evidence="6">
    <location>
        <begin position="33"/>
        <end position="54"/>
    </location>
</feature>
<keyword evidence="3 6" id="KW-0812">Transmembrane</keyword>
<evidence type="ECO:0000256" key="4">
    <source>
        <dbReference type="ARBA" id="ARBA00022989"/>
    </source>
</evidence>
<dbReference type="PANTHER" id="PTHR11706:SF33">
    <property type="entry name" value="NATURAL RESISTANCE-ASSOCIATED MACROPHAGE PROTEIN 2"/>
    <property type="match status" value="1"/>
</dbReference>
<feature type="transmembrane region" description="Helical" evidence="6">
    <location>
        <begin position="116"/>
        <end position="136"/>
    </location>
</feature>
<dbReference type="PRINTS" id="PR00447">
    <property type="entry name" value="NATRESASSCMP"/>
</dbReference>
<dbReference type="GO" id="GO:0005886">
    <property type="term" value="C:plasma membrane"/>
    <property type="evidence" value="ECO:0007669"/>
    <property type="project" value="TreeGrafter"/>
</dbReference>
<feature type="transmembrane region" description="Helical" evidence="6">
    <location>
        <begin position="269"/>
        <end position="295"/>
    </location>
</feature>
<evidence type="ECO:0000256" key="1">
    <source>
        <dbReference type="ARBA" id="ARBA00004141"/>
    </source>
</evidence>
<evidence type="ECO:0000256" key="6">
    <source>
        <dbReference type="SAM" id="Phobius"/>
    </source>
</evidence>
<comment type="caution">
    <text evidence="7">The sequence shown here is derived from an EMBL/GenBank/DDBJ whole genome shotgun (WGS) entry which is preliminary data.</text>
</comment>
<comment type="subcellular location">
    <subcellularLocation>
        <location evidence="1">Membrane</location>
        <topology evidence="1">Multi-pass membrane protein</topology>
    </subcellularLocation>
</comment>
<dbReference type="GO" id="GO:0015086">
    <property type="term" value="F:cadmium ion transmembrane transporter activity"/>
    <property type="evidence" value="ECO:0007669"/>
    <property type="project" value="TreeGrafter"/>
</dbReference>
<feature type="transmembrane region" description="Helical" evidence="6">
    <location>
        <begin position="227"/>
        <end position="249"/>
    </location>
</feature>
<dbReference type="NCBIfam" id="NF037982">
    <property type="entry name" value="Nramp_1"/>
    <property type="match status" value="1"/>
</dbReference>
<evidence type="ECO:0008006" key="8">
    <source>
        <dbReference type="Google" id="ProtNLM"/>
    </source>
</evidence>
<feature type="transmembrane region" description="Helical" evidence="6">
    <location>
        <begin position="374"/>
        <end position="394"/>
    </location>
</feature>
<gene>
    <name evidence="7" type="ORF">LCGC14_1008010</name>
</gene>
<name>A0A0F9N5T2_9ZZZZ</name>
<evidence type="ECO:0000256" key="3">
    <source>
        <dbReference type="ARBA" id="ARBA00022692"/>
    </source>
</evidence>
<accession>A0A0F9N5T2</accession>
<proteinExistence type="predicted"/>
<keyword evidence="2" id="KW-0813">Transport</keyword>
<sequence length="397" mass="42382">MFKRMGPGVLVAAAFIGPGTVTACTLAGAEFGYSLLWAMVLSIFATLFLQEMAARLGIVTQGGLADVIKHEIQSPYVRSGLIVIVLGAIVIGNAAYEGGNIGGGSLGLEAIFGTDYISYYPFIIAISAFSLLYIGNYRILEKVFIGLVVIMSASFILTAVIVRPDIERMLNGIFVPTIPREGILTVIALVGTTVVPYNLFLHTALVSEKWKLESDLPLAQRDSMVSILLGGLVSMAVIVSAAAIPTGNMDTVMDLAKGLEPLYGNAAKYFMGIGLFAAGITSAITAPLAAAYVANSCFSWKVGLKDIKFRLVWMVILMLGLGFMSLGIQPIEIIKFAQVTNGLLLPIIAIFLLWAVNRRSVMGKFKNKPIQNSLGIIVVTLSILLGGLSIFKVFGLF</sequence>
<reference evidence="7" key="1">
    <citation type="journal article" date="2015" name="Nature">
        <title>Complex archaea that bridge the gap between prokaryotes and eukaryotes.</title>
        <authorList>
            <person name="Spang A."/>
            <person name="Saw J.H."/>
            <person name="Jorgensen S.L."/>
            <person name="Zaremba-Niedzwiedzka K."/>
            <person name="Martijn J."/>
            <person name="Lind A.E."/>
            <person name="van Eijk R."/>
            <person name="Schleper C."/>
            <person name="Guy L."/>
            <person name="Ettema T.J."/>
        </authorList>
    </citation>
    <scope>NUCLEOTIDE SEQUENCE</scope>
</reference>
<keyword evidence="4 6" id="KW-1133">Transmembrane helix</keyword>
<feature type="transmembrane region" description="Helical" evidence="6">
    <location>
        <begin position="143"/>
        <end position="162"/>
    </location>
</feature>
<dbReference type="AlphaFoldDB" id="A0A0F9N5T2"/>
<protein>
    <recommendedName>
        <fullName evidence="8">Manganese transporter</fullName>
    </recommendedName>
</protein>
<dbReference type="InterPro" id="IPR001046">
    <property type="entry name" value="NRAMP_fam"/>
</dbReference>
<dbReference type="GO" id="GO:0005384">
    <property type="term" value="F:manganese ion transmembrane transporter activity"/>
    <property type="evidence" value="ECO:0007669"/>
    <property type="project" value="TreeGrafter"/>
</dbReference>
<dbReference type="GO" id="GO:0034755">
    <property type="term" value="P:iron ion transmembrane transport"/>
    <property type="evidence" value="ECO:0007669"/>
    <property type="project" value="TreeGrafter"/>
</dbReference>
<evidence type="ECO:0000313" key="7">
    <source>
        <dbReference type="EMBL" id="KKN13274.1"/>
    </source>
</evidence>
<keyword evidence="5 6" id="KW-0472">Membrane</keyword>
<feature type="transmembrane region" description="Helical" evidence="6">
    <location>
        <begin position="75"/>
        <end position="96"/>
    </location>
</feature>
<evidence type="ECO:0000256" key="5">
    <source>
        <dbReference type="ARBA" id="ARBA00023136"/>
    </source>
</evidence>
<dbReference type="EMBL" id="LAZR01003938">
    <property type="protein sequence ID" value="KKN13274.1"/>
    <property type="molecule type" value="Genomic_DNA"/>
</dbReference>
<dbReference type="Pfam" id="PF01566">
    <property type="entry name" value="Nramp"/>
    <property type="match status" value="1"/>
</dbReference>
<feature type="transmembrane region" description="Helical" evidence="6">
    <location>
        <begin position="307"/>
        <end position="327"/>
    </location>
</feature>
<feature type="transmembrane region" description="Helical" evidence="6">
    <location>
        <begin position="182"/>
        <end position="206"/>
    </location>
</feature>
<dbReference type="PROSITE" id="PS51257">
    <property type="entry name" value="PROKAR_LIPOPROTEIN"/>
    <property type="match status" value="1"/>
</dbReference>